<comment type="caution">
    <text evidence="2">The sequence shown here is derived from an EMBL/GenBank/DDBJ whole genome shotgun (WGS) entry which is preliminary data.</text>
</comment>
<dbReference type="GO" id="GO:0005737">
    <property type="term" value="C:cytoplasm"/>
    <property type="evidence" value="ECO:0007669"/>
    <property type="project" value="TreeGrafter"/>
</dbReference>
<name>A0A454JHB8_9NEIS</name>
<feature type="domain" description="Metallo-beta-lactamase" evidence="1">
    <location>
        <begin position="172"/>
        <end position="374"/>
    </location>
</feature>
<proteinExistence type="predicted"/>
<dbReference type="EMBL" id="RFAR01000050">
    <property type="protein sequence ID" value="RMC96385.1"/>
    <property type="molecule type" value="Genomic_DNA"/>
</dbReference>
<keyword evidence="3" id="KW-1185">Reference proteome</keyword>
<evidence type="ECO:0000313" key="2">
    <source>
        <dbReference type="EMBL" id="RMC96385.1"/>
    </source>
</evidence>
<accession>A0A454JHB8</accession>
<dbReference type="AlphaFoldDB" id="A0A454JHB8"/>
<dbReference type="InterPro" id="IPR036866">
    <property type="entry name" value="RibonucZ/Hydroxyglut_hydro"/>
</dbReference>
<reference evidence="2 3" key="1">
    <citation type="submission" date="2018-10" db="EMBL/GenBank/DDBJ databases">
        <title>Draft genome sequence of Aquitalea MWU14-2217 isolated from a wild cranberry bog in Provincetown, Massachusetts.</title>
        <authorList>
            <person name="Ebadzadsahrai G."/>
            <person name="Soby S."/>
        </authorList>
    </citation>
    <scope>NUCLEOTIDE SEQUENCE [LARGE SCALE GENOMIC DNA]</scope>
    <source>
        <strain evidence="2 3">MWU14-2217</strain>
    </source>
</reference>
<gene>
    <name evidence="2" type="ORF">EAY64_12185</name>
</gene>
<dbReference type="Proteomes" id="UP000274139">
    <property type="component" value="Unassembled WGS sequence"/>
</dbReference>
<dbReference type="GO" id="GO:0016787">
    <property type="term" value="F:hydrolase activity"/>
    <property type="evidence" value="ECO:0007669"/>
    <property type="project" value="UniProtKB-KW"/>
</dbReference>
<dbReference type="InterPro" id="IPR001279">
    <property type="entry name" value="Metallo-B-lactamas"/>
</dbReference>
<dbReference type="Pfam" id="PF12706">
    <property type="entry name" value="Lactamase_B_2"/>
    <property type="match status" value="1"/>
</dbReference>
<evidence type="ECO:0000259" key="1">
    <source>
        <dbReference type="Pfam" id="PF12706"/>
    </source>
</evidence>
<protein>
    <submittedName>
        <fullName evidence="2">MBL fold metallo-hydrolase</fullName>
    </submittedName>
</protein>
<organism evidence="2 3">
    <name type="scientific">Aquitalea palustris</name>
    <dbReference type="NCBI Taxonomy" id="2480983"/>
    <lineage>
        <taxon>Bacteria</taxon>
        <taxon>Pseudomonadati</taxon>
        <taxon>Pseudomonadota</taxon>
        <taxon>Betaproteobacteria</taxon>
        <taxon>Neisseriales</taxon>
        <taxon>Chromobacteriaceae</taxon>
        <taxon>Aquitalea</taxon>
    </lineage>
</organism>
<dbReference type="PANTHER" id="PTHR15032:SF4">
    <property type="entry name" value="N-ACYL-PHOSPHATIDYLETHANOLAMINE-HYDROLYZING PHOSPHOLIPASE D"/>
    <property type="match status" value="1"/>
</dbReference>
<sequence length="416" mass="46418">MCSCVTMATIARATTFSLPRLCTASDCQTVSSLEWPPLEAIFHWIPFAGCLFWLGKAGRGRHTQALSLLECFMFRRPDWLASLFNRAPYVAKPAARHHGPAGYRNLYPFTLPSLGSLLHWKLAQWWRARPDHRPEMVPVTGGDPAALRANCLRSSVTWLGHASSFVQLAGQNVLIDPVLSSRASPFRHLGPKRQVPLPIDLADLPRIDLVLLTHLHYDHLDFPTLKRLAQQSGGAPDFVVPLGVARAVRAAGVPAERLVELDWWHAVQRGALRVLLTPAHHWSNRGPWGDLNKALWGGYLLEGAGLKIWYPGDTGYQAELFHEIGLHIGPVDFALLPIGAYEPRKVMRAQHVNPDEAVRIFKHVAARKAWAVHWGTFILTDEPIQQPMAELAMALREQEVSPADFMLPAIGETIWL</sequence>
<dbReference type="Gene3D" id="3.60.15.10">
    <property type="entry name" value="Ribonuclease Z/Hydroxyacylglutathione hydrolase-like"/>
    <property type="match status" value="1"/>
</dbReference>
<keyword evidence="2" id="KW-0378">Hydrolase</keyword>
<dbReference type="SUPFAM" id="SSF56281">
    <property type="entry name" value="Metallo-hydrolase/oxidoreductase"/>
    <property type="match status" value="1"/>
</dbReference>
<dbReference type="PANTHER" id="PTHR15032">
    <property type="entry name" value="N-ACYL-PHOSPHATIDYLETHANOLAMINE-HYDROLYZING PHOSPHOLIPASE D"/>
    <property type="match status" value="1"/>
</dbReference>
<evidence type="ECO:0000313" key="3">
    <source>
        <dbReference type="Proteomes" id="UP000274139"/>
    </source>
</evidence>